<organism evidence="4 5">
    <name type="scientific">Phytophthora sojae (strain P6497)</name>
    <name type="common">Soybean stem and root rot agent</name>
    <name type="synonym">Phytophthora megasperma f. sp. glycines</name>
    <dbReference type="NCBI Taxonomy" id="1094619"/>
    <lineage>
        <taxon>Eukaryota</taxon>
        <taxon>Sar</taxon>
        <taxon>Stramenopiles</taxon>
        <taxon>Oomycota</taxon>
        <taxon>Peronosporomycetes</taxon>
        <taxon>Peronosporales</taxon>
        <taxon>Peronosporaceae</taxon>
        <taxon>Phytophthora</taxon>
    </lineage>
</organism>
<dbReference type="PROSITE" id="PS50088">
    <property type="entry name" value="ANK_REPEAT"/>
    <property type="match status" value="2"/>
</dbReference>
<dbReference type="PROSITE" id="PS50297">
    <property type="entry name" value="ANK_REP_REGION"/>
    <property type="match status" value="1"/>
</dbReference>
<dbReference type="InParanoid" id="G4YVU3"/>
<dbReference type="Gene3D" id="1.25.40.20">
    <property type="entry name" value="Ankyrin repeat-containing domain"/>
    <property type="match status" value="1"/>
</dbReference>
<feature type="non-terminal residue" evidence="4">
    <location>
        <position position="1"/>
    </location>
</feature>
<feature type="non-terminal residue" evidence="4">
    <location>
        <position position="100"/>
    </location>
</feature>
<dbReference type="KEGG" id="psoj:PHYSODRAFT_433854"/>
<feature type="repeat" description="ANK" evidence="3">
    <location>
        <begin position="50"/>
        <end position="82"/>
    </location>
</feature>
<evidence type="ECO:0000313" key="4">
    <source>
        <dbReference type="EMBL" id="EGZ23191.1"/>
    </source>
</evidence>
<dbReference type="Proteomes" id="UP000002640">
    <property type="component" value="Unassembled WGS sequence"/>
</dbReference>
<evidence type="ECO:0000256" key="1">
    <source>
        <dbReference type="ARBA" id="ARBA00022737"/>
    </source>
</evidence>
<reference evidence="4 5" key="1">
    <citation type="journal article" date="2006" name="Science">
        <title>Phytophthora genome sequences uncover evolutionary origins and mechanisms of pathogenesis.</title>
        <authorList>
            <person name="Tyler B.M."/>
            <person name="Tripathy S."/>
            <person name="Zhang X."/>
            <person name="Dehal P."/>
            <person name="Jiang R.H."/>
            <person name="Aerts A."/>
            <person name="Arredondo F.D."/>
            <person name="Baxter L."/>
            <person name="Bensasson D."/>
            <person name="Beynon J.L."/>
            <person name="Chapman J."/>
            <person name="Damasceno C.M."/>
            <person name="Dorrance A.E."/>
            <person name="Dou D."/>
            <person name="Dickerman A.W."/>
            <person name="Dubchak I.L."/>
            <person name="Garbelotto M."/>
            <person name="Gijzen M."/>
            <person name="Gordon S.G."/>
            <person name="Govers F."/>
            <person name="Grunwald N.J."/>
            <person name="Huang W."/>
            <person name="Ivors K.L."/>
            <person name="Jones R.W."/>
            <person name="Kamoun S."/>
            <person name="Krampis K."/>
            <person name="Lamour K.H."/>
            <person name="Lee M.K."/>
            <person name="McDonald W.H."/>
            <person name="Medina M."/>
            <person name="Meijer H.J."/>
            <person name="Nordberg E.K."/>
            <person name="Maclean D.J."/>
            <person name="Ospina-Giraldo M.D."/>
            <person name="Morris P.F."/>
            <person name="Phuntumart V."/>
            <person name="Putnam N.H."/>
            <person name="Rash S."/>
            <person name="Rose J.K."/>
            <person name="Sakihama Y."/>
            <person name="Salamov A.A."/>
            <person name="Savidor A."/>
            <person name="Scheuring C.F."/>
            <person name="Smith B.M."/>
            <person name="Sobral B.W."/>
            <person name="Terry A."/>
            <person name="Torto-Alalibo T.A."/>
            <person name="Win J."/>
            <person name="Xu Z."/>
            <person name="Zhang H."/>
            <person name="Grigoriev I.V."/>
            <person name="Rokhsar D.S."/>
            <person name="Boore J.L."/>
        </authorList>
    </citation>
    <scope>NUCLEOTIDE SEQUENCE [LARGE SCALE GENOMIC DNA]</scope>
    <source>
        <strain evidence="4 5">P6497</strain>
    </source>
</reference>
<feature type="repeat" description="ANK" evidence="3">
    <location>
        <begin position="17"/>
        <end position="49"/>
    </location>
</feature>
<dbReference type="PANTHER" id="PTHR24171">
    <property type="entry name" value="ANKYRIN REPEAT DOMAIN-CONTAINING PROTEIN 39-RELATED"/>
    <property type="match status" value="1"/>
</dbReference>
<dbReference type="SMR" id="G4YVU3"/>
<dbReference type="RefSeq" id="XP_009518479.1">
    <property type="nucleotide sequence ID" value="XM_009520184.1"/>
</dbReference>
<keyword evidence="5" id="KW-1185">Reference proteome</keyword>
<dbReference type="InterPro" id="IPR036770">
    <property type="entry name" value="Ankyrin_rpt-contain_sf"/>
</dbReference>
<evidence type="ECO:0000256" key="2">
    <source>
        <dbReference type="ARBA" id="ARBA00023043"/>
    </source>
</evidence>
<proteinExistence type="predicted"/>
<dbReference type="EMBL" id="JH159152">
    <property type="protein sequence ID" value="EGZ23191.1"/>
    <property type="molecule type" value="Genomic_DNA"/>
</dbReference>
<dbReference type="InterPro" id="IPR002110">
    <property type="entry name" value="Ankyrin_rpt"/>
</dbReference>
<dbReference type="GeneID" id="20652393"/>
<evidence type="ECO:0000313" key="5">
    <source>
        <dbReference type="Proteomes" id="UP000002640"/>
    </source>
</evidence>
<accession>G4YVU3</accession>
<name>G4YVU3_PHYSP</name>
<sequence>IQLLLRFGADPNKRCHGGKTALHHATMDEVYEVAKLLTENGAQLDAKDEVRGSPLHHCIQSSSLQVANLLLQHGTQLRVADNGGVTALELVIRTEDINML</sequence>
<dbReference type="AlphaFoldDB" id="G4YVU3"/>
<evidence type="ECO:0000256" key="3">
    <source>
        <dbReference type="PROSITE-ProRule" id="PRU00023"/>
    </source>
</evidence>
<dbReference type="SMART" id="SM00248">
    <property type="entry name" value="ANK"/>
    <property type="match status" value="2"/>
</dbReference>
<dbReference type="Pfam" id="PF12796">
    <property type="entry name" value="Ank_2"/>
    <property type="match status" value="1"/>
</dbReference>
<dbReference type="STRING" id="1094619.G4YVU3"/>
<gene>
    <name evidence="4" type="ORF">PHYSODRAFT_433854</name>
</gene>
<keyword evidence="2 3" id="KW-0040">ANK repeat</keyword>
<dbReference type="PANTHER" id="PTHR24171:SF9">
    <property type="entry name" value="ANKYRIN REPEAT DOMAIN-CONTAINING PROTEIN 39"/>
    <property type="match status" value="1"/>
</dbReference>
<protein>
    <submittedName>
        <fullName evidence="4">Uncharacterized protein</fullName>
    </submittedName>
</protein>
<keyword evidence="1" id="KW-0677">Repeat</keyword>
<dbReference type="SUPFAM" id="SSF48403">
    <property type="entry name" value="Ankyrin repeat"/>
    <property type="match status" value="1"/>
</dbReference>